<protein>
    <submittedName>
        <fullName evidence="1">Pheromone A receptor-domain-containing protein</fullName>
    </submittedName>
</protein>
<keyword evidence="1" id="KW-0675">Receptor</keyword>
<organism evidence="1 2">
    <name type="scientific">Russula earlei</name>
    <dbReference type="NCBI Taxonomy" id="71964"/>
    <lineage>
        <taxon>Eukaryota</taxon>
        <taxon>Fungi</taxon>
        <taxon>Dikarya</taxon>
        <taxon>Basidiomycota</taxon>
        <taxon>Agaricomycotina</taxon>
        <taxon>Agaricomycetes</taxon>
        <taxon>Russulales</taxon>
        <taxon>Russulaceae</taxon>
        <taxon>Russula</taxon>
    </lineage>
</organism>
<proteinExistence type="predicted"/>
<dbReference type="EMBL" id="JAGFNK010000053">
    <property type="protein sequence ID" value="KAI9509913.1"/>
    <property type="molecule type" value="Genomic_DNA"/>
</dbReference>
<reference evidence="1" key="1">
    <citation type="submission" date="2021-03" db="EMBL/GenBank/DDBJ databases">
        <title>Evolutionary priming and transition to the ectomycorrhizal habit in an iconic lineage of mushroom-forming fungi: is preadaptation a requirement?</title>
        <authorList>
            <consortium name="DOE Joint Genome Institute"/>
            <person name="Looney B.P."/>
            <person name="Miyauchi S."/>
            <person name="Morin E."/>
            <person name="Drula E."/>
            <person name="Courty P.E."/>
            <person name="Chicoki N."/>
            <person name="Fauchery L."/>
            <person name="Kohler A."/>
            <person name="Kuo A."/>
            <person name="LaButti K."/>
            <person name="Pangilinan J."/>
            <person name="Lipzen A."/>
            <person name="Riley R."/>
            <person name="Andreopoulos W."/>
            <person name="He G."/>
            <person name="Johnson J."/>
            <person name="Barry K.W."/>
            <person name="Grigoriev I.V."/>
            <person name="Nagy L."/>
            <person name="Hibbett D."/>
            <person name="Henrissat B."/>
            <person name="Matheny P.B."/>
            <person name="Labbe J."/>
            <person name="Martin A.F."/>
        </authorList>
    </citation>
    <scope>NUCLEOTIDE SEQUENCE</scope>
    <source>
        <strain evidence="1">BPL698</strain>
    </source>
</reference>
<dbReference type="Proteomes" id="UP001207468">
    <property type="component" value="Unassembled WGS sequence"/>
</dbReference>
<evidence type="ECO:0000313" key="2">
    <source>
        <dbReference type="Proteomes" id="UP001207468"/>
    </source>
</evidence>
<comment type="caution">
    <text evidence="1">The sequence shown here is derived from an EMBL/GenBank/DDBJ whole genome shotgun (WGS) entry which is preliminary data.</text>
</comment>
<sequence length="415" mass="45955">MLSSIPSFGTALWRVWPRFGAIYLPASLSALALVCPAAVLVINHRLFRIASANAILTTRAEKRRAICVDLAIGLGVPFLQMILQIVVEGHRFDIFEEIGCLPNTYNVPPAYPLYFIWPAVLDVITLVFSVLNIRLFWRSSKQLMEMPGSNKGPNQARYIRLIALSSSQIFISLPITLYAIYLNAHYFPIFPWISWNDTHFNYSHVDQYPSATWRALPAIQVVVELNRWLIVLSAFLFFAFFGFAEEARKHYRKAYSFASSRLRFPEFGISRTSGSAATSANSFGPGLKKGMATFGSFKDGFTALGSHSSVRLEATKERKASSSSSMSQYRLTSDASIFDGIDNQLKGLGFPDDEGDFRLVTAPSKAVVGSPVVSAFPVPPLPVANAVVLSFSPSRLNSPLPHRPTSSFLDTYESV</sequence>
<keyword evidence="2" id="KW-1185">Reference proteome</keyword>
<accession>A0ACC0UDW6</accession>
<name>A0ACC0UDW6_9AGAM</name>
<evidence type="ECO:0000313" key="1">
    <source>
        <dbReference type="EMBL" id="KAI9509913.1"/>
    </source>
</evidence>
<gene>
    <name evidence="1" type="ORF">F5148DRAFT_678235</name>
</gene>